<reference evidence="1 2" key="1">
    <citation type="journal article" date="2016" name="Genome Biol. Evol.">
        <title>Draft genome sequence of an aflatoxigenic Aspergillus species, A. bombycis.</title>
        <authorList>
            <person name="Moore G.G."/>
            <person name="Mack B.M."/>
            <person name="Beltz S.B."/>
            <person name="Gilbert M.K."/>
        </authorList>
    </citation>
    <scope>NUCLEOTIDE SEQUENCE [LARGE SCALE GENOMIC DNA]</scope>
    <source>
        <strain evidence="2">NRRL 26010</strain>
    </source>
</reference>
<dbReference type="RefSeq" id="XP_022386336.1">
    <property type="nucleotide sequence ID" value="XM_022536715.1"/>
</dbReference>
<evidence type="ECO:0000313" key="2">
    <source>
        <dbReference type="Proteomes" id="UP000179179"/>
    </source>
</evidence>
<dbReference type="Proteomes" id="UP000179179">
    <property type="component" value="Unassembled WGS sequence"/>
</dbReference>
<sequence>MESHAPERREPFWSYFSTLVRRMKPLPHGSPASSEVTPFREEAFTTGVINLHGCTSVMIITEKGIYNSHFWDGPSFSQSTIPIRGPVIFEDDVLHPIKHGLSFLTSDGTLREGPPACNQIIKDDDEPLAFIFSPKQRNSLCMQYPVQIADIARALREVLPSVRVKVVGYVNVGRMDPVLGDSDHIDPNCGDIGQLEGKVVVDYQPRAIMQDGRESSTVDIWIGDEEERVFRKEWASGELVELGVCACCCGCLSEDLVR</sequence>
<dbReference type="STRING" id="109264.A0A1F7ZTL5"/>
<dbReference type="GeneID" id="34452977"/>
<dbReference type="AlphaFoldDB" id="A0A1F7ZTL5"/>
<gene>
    <name evidence="1" type="ORF">ABOM_009587</name>
</gene>
<proteinExistence type="predicted"/>
<evidence type="ECO:0000313" key="1">
    <source>
        <dbReference type="EMBL" id="OGM42619.1"/>
    </source>
</evidence>
<protein>
    <submittedName>
        <fullName evidence="1">Uncharacterized protein</fullName>
    </submittedName>
</protein>
<dbReference type="OrthoDB" id="3886018at2759"/>
<organism evidence="1 2">
    <name type="scientific">Aspergillus bombycis</name>
    <dbReference type="NCBI Taxonomy" id="109264"/>
    <lineage>
        <taxon>Eukaryota</taxon>
        <taxon>Fungi</taxon>
        <taxon>Dikarya</taxon>
        <taxon>Ascomycota</taxon>
        <taxon>Pezizomycotina</taxon>
        <taxon>Eurotiomycetes</taxon>
        <taxon>Eurotiomycetidae</taxon>
        <taxon>Eurotiales</taxon>
        <taxon>Aspergillaceae</taxon>
        <taxon>Aspergillus</taxon>
    </lineage>
</organism>
<dbReference type="EMBL" id="LYCR01000086">
    <property type="protein sequence ID" value="OGM42619.1"/>
    <property type="molecule type" value="Genomic_DNA"/>
</dbReference>
<name>A0A1F7ZTL5_9EURO</name>
<comment type="caution">
    <text evidence="1">The sequence shown here is derived from an EMBL/GenBank/DDBJ whole genome shotgun (WGS) entry which is preliminary data.</text>
</comment>
<keyword evidence="2" id="KW-1185">Reference proteome</keyword>
<accession>A0A1F7ZTL5</accession>